<evidence type="ECO:0000256" key="6">
    <source>
        <dbReference type="ARBA" id="ARBA00022679"/>
    </source>
</evidence>
<dbReference type="Proteomes" id="UP000238350">
    <property type="component" value="Unassembled WGS sequence"/>
</dbReference>
<dbReference type="PANTHER" id="PTHR43290">
    <property type="entry name" value="MEVALONATE KINASE"/>
    <property type="match status" value="1"/>
</dbReference>
<dbReference type="PANTHER" id="PTHR43290:SF2">
    <property type="entry name" value="MEVALONATE KINASE"/>
    <property type="match status" value="1"/>
</dbReference>
<dbReference type="InterPro" id="IPR020568">
    <property type="entry name" value="Ribosomal_Su5_D2-typ_SF"/>
</dbReference>
<dbReference type="Pfam" id="PF00288">
    <property type="entry name" value="GHMP_kinases_N"/>
    <property type="match status" value="1"/>
</dbReference>
<dbReference type="SUPFAM" id="SSF55060">
    <property type="entry name" value="GHMP Kinase, C-terminal domain"/>
    <property type="match status" value="1"/>
</dbReference>
<sequence>MFVVSAPGKVILYGEHAVVYGVPAIAASVSLHMYMFVVDSSDPDVIELDFPEVGLVRKWRRSELPWSSVSEAGKLHQKLDPEVHLALKTLLAPVTDPFENAASHAFLYLYLHLCSESSAGQRFVTRSTLPVGAGLGSSASYSVGLAAALLKLSGKIQDPSTSLSAENLELINGWSFLGESCIHGNPSGIDNIVATRGGAVLYERGAAHGSSKIEPYDSFPPLGLILTNTKVPRQTSQLVSDVGTLKSQLPEIVEPILNAIAAVVSRADGLIRSNCSAEELNESLRELAQINHGLLVSLGVSHPSLERVRQIAHELEIGQTKLTGAGGGGCAITIVDGEVSGKRFNMLKMALGDEFDLFETELGGRGVGMANLSSSFETDQISQLKDARDFHELGNWVYW</sequence>
<keyword evidence="14" id="KW-1207">Sterol metabolism</keyword>
<evidence type="ECO:0000259" key="16">
    <source>
        <dbReference type="Pfam" id="PF08544"/>
    </source>
</evidence>
<evidence type="ECO:0000256" key="14">
    <source>
        <dbReference type="RuleBase" id="RU363087"/>
    </source>
</evidence>
<comment type="function">
    <text evidence="14">Mevalonate kinase; part of the second module of ergosterol biosynthesis pathway that includes the middle steps of the pathway. The second module is carried out in the vacuole and involves the formation of farnesyl diphosphate, which is also an important intermediate in the biosynthesis of ubiquinone, dolichol, heme and prenylated proteins.</text>
</comment>
<dbReference type="Gene3D" id="3.30.230.10">
    <property type="match status" value="1"/>
</dbReference>
<feature type="domain" description="GHMP kinase N-terminal" evidence="15">
    <location>
        <begin position="112"/>
        <end position="194"/>
    </location>
</feature>
<proteinExistence type="inferred from homology"/>
<dbReference type="Gene3D" id="3.30.70.890">
    <property type="entry name" value="GHMP kinase, C-terminal domain"/>
    <property type="match status" value="1"/>
</dbReference>
<comment type="caution">
    <text evidence="17">The sequence shown here is derived from an EMBL/GenBank/DDBJ whole genome shotgun (WGS) entry which is preliminary data.</text>
</comment>
<evidence type="ECO:0000256" key="2">
    <source>
        <dbReference type="ARBA" id="ARBA00006495"/>
    </source>
</evidence>
<keyword evidence="4 14" id="KW-0963">Cytoplasm</keyword>
<dbReference type="Pfam" id="PF08544">
    <property type="entry name" value="GHMP_kinases_C"/>
    <property type="match status" value="1"/>
</dbReference>
<dbReference type="InterPro" id="IPR013750">
    <property type="entry name" value="GHMP_kinase_C_dom"/>
</dbReference>
<comment type="pathway">
    <text evidence="13 14">Isoprenoid biosynthesis; isopentenyl diphosphate biosynthesis via mevalonate pathway; isopentenyl diphosphate from (R)-mevalonate: step 1/3.</text>
</comment>
<dbReference type="InterPro" id="IPR006204">
    <property type="entry name" value="GHMP_kinase_N_dom"/>
</dbReference>
<dbReference type="NCBIfam" id="TIGR00549">
    <property type="entry name" value="mevalon_kin"/>
    <property type="match status" value="1"/>
</dbReference>
<comment type="catalytic activity">
    <reaction evidence="12">
        <text>(R)-mevalonate + ATP = (R)-5-phosphomevalonate + ADP + H(+)</text>
        <dbReference type="Rhea" id="RHEA:17065"/>
        <dbReference type="ChEBI" id="CHEBI:15378"/>
        <dbReference type="ChEBI" id="CHEBI:30616"/>
        <dbReference type="ChEBI" id="CHEBI:36464"/>
        <dbReference type="ChEBI" id="CHEBI:58146"/>
        <dbReference type="ChEBI" id="CHEBI:456216"/>
        <dbReference type="EC" id="2.7.1.36"/>
    </reaction>
    <physiologicalReaction direction="left-to-right" evidence="12">
        <dbReference type="Rhea" id="RHEA:17066"/>
    </physiologicalReaction>
</comment>
<evidence type="ECO:0000256" key="13">
    <source>
        <dbReference type="ARBA" id="ARBA00029438"/>
    </source>
</evidence>
<dbReference type="GO" id="GO:0004496">
    <property type="term" value="F:mevalonate kinase activity"/>
    <property type="evidence" value="ECO:0007669"/>
    <property type="project" value="UniProtKB-EC"/>
</dbReference>
<evidence type="ECO:0000256" key="8">
    <source>
        <dbReference type="ARBA" id="ARBA00022777"/>
    </source>
</evidence>
<organism evidence="17 18">
    <name type="scientific">Wickerhamiella sorbophila</name>
    <dbReference type="NCBI Taxonomy" id="45607"/>
    <lineage>
        <taxon>Eukaryota</taxon>
        <taxon>Fungi</taxon>
        <taxon>Dikarya</taxon>
        <taxon>Ascomycota</taxon>
        <taxon>Saccharomycotina</taxon>
        <taxon>Dipodascomycetes</taxon>
        <taxon>Dipodascales</taxon>
        <taxon>Trichomonascaceae</taxon>
        <taxon>Wickerhamiella</taxon>
    </lineage>
</organism>
<keyword evidence="8 14" id="KW-0418">Kinase</keyword>
<keyword evidence="10" id="KW-0460">Magnesium</keyword>
<dbReference type="GO" id="GO:0005524">
    <property type="term" value="F:ATP binding"/>
    <property type="evidence" value="ECO:0007669"/>
    <property type="project" value="UniProtKB-KW"/>
</dbReference>
<dbReference type="GO" id="GO:0006696">
    <property type="term" value="P:ergosterol biosynthetic process"/>
    <property type="evidence" value="ECO:0007669"/>
    <property type="project" value="TreeGrafter"/>
</dbReference>
<evidence type="ECO:0000256" key="4">
    <source>
        <dbReference type="ARBA" id="ARBA00022490"/>
    </source>
</evidence>
<dbReference type="EMBL" id="NDIQ01000021">
    <property type="protein sequence ID" value="PRT54712.1"/>
    <property type="molecule type" value="Genomic_DNA"/>
</dbReference>
<evidence type="ECO:0000256" key="1">
    <source>
        <dbReference type="ARBA" id="ARBA00004496"/>
    </source>
</evidence>
<keyword evidence="14" id="KW-0756">Sterol biosynthesis</keyword>
<accession>A0A2T0FI89</accession>
<dbReference type="RefSeq" id="XP_024664657.1">
    <property type="nucleotide sequence ID" value="XM_024808889.1"/>
</dbReference>
<dbReference type="GeneID" id="36516080"/>
<dbReference type="InterPro" id="IPR036554">
    <property type="entry name" value="GHMP_kinase_C_sf"/>
</dbReference>
<evidence type="ECO:0000256" key="10">
    <source>
        <dbReference type="ARBA" id="ARBA00022842"/>
    </source>
</evidence>
<evidence type="ECO:0000313" key="17">
    <source>
        <dbReference type="EMBL" id="PRT54712.1"/>
    </source>
</evidence>
<keyword evidence="6 14" id="KW-0808">Transferase</keyword>
<keyword evidence="11 14" id="KW-0443">Lipid metabolism</keyword>
<name>A0A2T0FI89_9ASCO</name>
<evidence type="ECO:0000256" key="3">
    <source>
        <dbReference type="ARBA" id="ARBA00012103"/>
    </source>
</evidence>
<dbReference type="InterPro" id="IPR006203">
    <property type="entry name" value="GHMP_knse_ATP-bd_CS"/>
</dbReference>
<evidence type="ECO:0000313" key="18">
    <source>
        <dbReference type="Proteomes" id="UP000238350"/>
    </source>
</evidence>
<keyword evidence="18" id="KW-1185">Reference proteome</keyword>
<evidence type="ECO:0000256" key="11">
    <source>
        <dbReference type="ARBA" id="ARBA00023098"/>
    </source>
</evidence>
<dbReference type="PROSITE" id="PS00627">
    <property type="entry name" value="GHMP_KINASES_ATP"/>
    <property type="match status" value="1"/>
</dbReference>
<dbReference type="OrthoDB" id="1652964at2759"/>
<comment type="subcellular location">
    <subcellularLocation>
        <location evidence="1 14">Cytoplasm</location>
    </subcellularLocation>
</comment>
<dbReference type="UniPathway" id="UPA00057">
    <property type="reaction ID" value="UER00098"/>
</dbReference>
<dbReference type="InterPro" id="IPR006205">
    <property type="entry name" value="Mev_gal_kin"/>
</dbReference>
<keyword evidence="5 14" id="KW-0444">Lipid biosynthesis</keyword>
<evidence type="ECO:0000259" key="15">
    <source>
        <dbReference type="Pfam" id="PF00288"/>
    </source>
</evidence>
<reference evidence="17 18" key="1">
    <citation type="submission" date="2017-04" db="EMBL/GenBank/DDBJ databases">
        <title>Genome sequencing of [Candida] sorbophila.</title>
        <authorList>
            <person name="Ahn J.O."/>
        </authorList>
    </citation>
    <scope>NUCLEOTIDE SEQUENCE [LARGE SCALE GENOMIC DNA]</scope>
    <source>
        <strain evidence="17 18">DS02</strain>
    </source>
</reference>
<dbReference type="EC" id="2.7.1.36" evidence="3 14"/>
<evidence type="ECO:0000256" key="5">
    <source>
        <dbReference type="ARBA" id="ARBA00022516"/>
    </source>
</evidence>
<dbReference type="SUPFAM" id="SSF54211">
    <property type="entry name" value="Ribosomal protein S5 domain 2-like"/>
    <property type="match status" value="1"/>
</dbReference>
<keyword evidence="7 14" id="KW-0547">Nucleotide-binding</keyword>
<dbReference type="PRINTS" id="PR00959">
    <property type="entry name" value="MEVGALKINASE"/>
</dbReference>
<dbReference type="STRING" id="45607.A0A2T0FI89"/>
<dbReference type="GO" id="GO:0019287">
    <property type="term" value="P:isopentenyl diphosphate biosynthetic process, mevalonate pathway"/>
    <property type="evidence" value="ECO:0007669"/>
    <property type="project" value="UniProtKB-UniPathway"/>
</dbReference>
<comment type="similarity">
    <text evidence="2 14">Belongs to the GHMP kinase family. Mevalonate kinase subfamily.</text>
</comment>
<dbReference type="InterPro" id="IPR014721">
    <property type="entry name" value="Ribsml_uS5_D2-typ_fold_subgr"/>
</dbReference>
<gene>
    <name evidence="17" type="ORF">B9G98_02332</name>
</gene>
<protein>
    <recommendedName>
        <fullName evidence="3 14">Mevalonate kinase</fullName>
        <shortName evidence="14">MK</shortName>
        <ecNumber evidence="3 14">2.7.1.36</ecNumber>
    </recommendedName>
</protein>
<evidence type="ECO:0000256" key="12">
    <source>
        <dbReference type="ARBA" id="ARBA00029310"/>
    </source>
</evidence>
<keyword evidence="14" id="KW-0752">Steroid biosynthesis</keyword>
<keyword evidence="9 14" id="KW-0067">ATP-binding</keyword>
<evidence type="ECO:0000256" key="9">
    <source>
        <dbReference type="ARBA" id="ARBA00022840"/>
    </source>
</evidence>
<feature type="domain" description="GHMP kinase C-terminal" evidence="16">
    <location>
        <begin position="281"/>
        <end position="338"/>
    </location>
</feature>
<dbReference type="AlphaFoldDB" id="A0A2T0FI89"/>
<evidence type="ECO:0000256" key="7">
    <source>
        <dbReference type="ARBA" id="ARBA00022741"/>
    </source>
</evidence>
<keyword evidence="14" id="KW-0753">Steroid metabolism</keyword>
<dbReference type="GO" id="GO:0005829">
    <property type="term" value="C:cytosol"/>
    <property type="evidence" value="ECO:0007669"/>
    <property type="project" value="TreeGrafter"/>
</dbReference>